<dbReference type="WBParaSite" id="maker-uti_cns_0007521-snap-gene-0.2-mRNA-1">
    <property type="protein sequence ID" value="maker-uti_cns_0007521-snap-gene-0.2-mRNA-1"/>
    <property type="gene ID" value="maker-uti_cns_0007521-snap-gene-0.2"/>
</dbReference>
<dbReference type="GO" id="GO:0006508">
    <property type="term" value="P:proteolysis"/>
    <property type="evidence" value="ECO:0007669"/>
    <property type="project" value="UniProtKB-KW"/>
</dbReference>
<dbReference type="GO" id="GO:0016579">
    <property type="term" value="P:protein deubiquitination"/>
    <property type="evidence" value="ECO:0007669"/>
    <property type="project" value="TreeGrafter"/>
</dbReference>
<protein>
    <submittedName>
        <fullName evidence="7">DUF862 domain-containing protein</fullName>
    </submittedName>
</protein>
<dbReference type="Pfam" id="PF05903">
    <property type="entry name" value="Peptidase_C97"/>
    <property type="match status" value="1"/>
</dbReference>
<feature type="transmembrane region" description="Helical" evidence="4">
    <location>
        <begin position="464"/>
        <end position="486"/>
    </location>
</feature>
<name>A0A1I8HQW2_9PLAT</name>
<feature type="transmembrane region" description="Helical" evidence="4">
    <location>
        <begin position="334"/>
        <end position="355"/>
    </location>
</feature>
<evidence type="ECO:0000259" key="5">
    <source>
        <dbReference type="PROSITE" id="PS51858"/>
    </source>
</evidence>
<dbReference type="AlphaFoldDB" id="A0A1I8HQW2"/>
<feature type="domain" description="PPPDE" evidence="5">
    <location>
        <begin position="116"/>
        <end position="258"/>
    </location>
</feature>
<accession>A0A1I8HQW2</accession>
<keyword evidence="4" id="KW-0472">Membrane</keyword>
<dbReference type="InterPro" id="IPR042266">
    <property type="entry name" value="PPPDE_sf"/>
</dbReference>
<dbReference type="PANTHER" id="PTHR12378">
    <property type="entry name" value="DESUMOYLATING ISOPEPTIDASE"/>
    <property type="match status" value="1"/>
</dbReference>
<dbReference type="Pfam" id="PF06961">
    <property type="entry name" value="DUF1294"/>
    <property type="match status" value="1"/>
</dbReference>
<keyword evidence="2" id="KW-0645">Protease</keyword>
<dbReference type="SMART" id="SM01179">
    <property type="entry name" value="DUF862"/>
    <property type="match status" value="1"/>
</dbReference>
<comment type="similarity">
    <text evidence="1">Belongs to the DeSI family.</text>
</comment>
<dbReference type="PROSITE" id="PS51858">
    <property type="entry name" value="PPPDE"/>
    <property type="match status" value="1"/>
</dbReference>
<proteinExistence type="inferred from homology"/>
<organism evidence="6 7">
    <name type="scientific">Macrostomum lignano</name>
    <dbReference type="NCBI Taxonomy" id="282301"/>
    <lineage>
        <taxon>Eukaryota</taxon>
        <taxon>Metazoa</taxon>
        <taxon>Spiralia</taxon>
        <taxon>Lophotrochozoa</taxon>
        <taxon>Platyhelminthes</taxon>
        <taxon>Rhabditophora</taxon>
        <taxon>Macrostomorpha</taxon>
        <taxon>Macrostomida</taxon>
        <taxon>Macrostomidae</taxon>
        <taxon>Macrostomum</taxon>
    </lineage>
</organism>
<dbReference type="Gene3D" id="3.90.1720.30">
    <property type="entry name" value="PPPDE domains"/>
    <property type="match status" value="1"/>
</dbReference>
<keyword evidence="4" id="KW-1133">Transmembrane helix</keyword>
<evidence type="ECO:0000313" key="7">
    <source>
        <dbReference type="WBParaSite" id="maker-uti_cns_0007521-snap-gene-0.2-mRNA-1"/>
    </source>
</evidence>
<evidence type="ECO:0000256" key="4">
    <source>
        <dbReference type="SAM" id="Phobius"/>
    </source>
</evidence>
<dbReference type="Proteomes" id="UP000095280">
    <property type="component" value="Unplaced"/>
</dbReference>
<evidence type="ECO:0000256" key="2">
    <source>
        <dbReference type="ARBA" id="ARBA00022670"/>
    </source>
</evidence>
<evidence type="ECO:0000256" key="1">
    <source>
        <dbReference type="ARBA" id="ARBA00008140"/>
    </source>
</evidence>
<keyword evidence="6" id="KW-1185">Reference proteome</keyword>
<feature type="transmembrane region" description="Helical" evidence="4">
    <location>
        <begin position="435"/>
        <end position="458"/>
    </location>
</feature>
<feature type="transmembrane region" description="Helical" evidence="4">
    <location>
        <begin position="367"/>
        <end position="387"/>
    </location>
</feature>
<dbReference type="GO" id="GO:0101005">
    <property type="term" value="F:deubiquitinase activity"/>
    <property type="evidence" value="ECO:0007669"/>
    <property type="project" value="TreeGrafter"/>
</dbReference>
<sequence>MPWQSVPAPARQDSTAFRTALLETLSEMFGPDSVQGRPDPRKSGLTFQLVVRNRQVEVDTGRLTATCEEDAPLQQLVRTVINRLRQVLMPPLLEKLKKLGSRDGAEGTSMTFDINEPVIVNVYDMYWTNGYTNNLGVGIYHSGVQVYNREYTYGGHPSETSGIFTIAPQNAEELGENFKLKTSIPLGCTHLMKIDEVMVNLGQKFTGKDYHLTRQNCNHFSNNMLAIICNSSLPKWVNRLATVSTTVPFIERAIPKEWLRPQDGSELDDDIVEYIIIVVKNSSQSTQQLLSNGSDAVTQQQTDVGTLIVGRNGRLQWPDETEQDEDSHRCFPKFWQLCSLLALCLLSFTSAALVYKTAWLSQHGKACVLLGYFGGHSAASLAAVAIDRCLKFAAQPRRRSSYRVGDASLHLLSFFGGAIGTLIGMLLCCHRVKRLTFIVITLLLVPCNAFWLLLALLVLTQICWFLFGISILLTATSMAMFLYLLWAGSSLGGDSGGDGLLTAREVDRLRLLSEIRALQRDDGPGGARRGARGFKLIRGSGTACPPLLPLGRRRYKVSPSSVASSFQAAGSGLLLRIFSKRWNRESEISFNGRVLLLTEAARASLPPNPLSTLRRFSSAAGWQLRGGGYIGLCGGMSALLAGRCCWVLRLYVLLRKYLNTIQTIRLTMMAPSTAQYTGIMSLRPPECRPTGSGKVAKEENLLAVAQNGTGNGNISGTKWHREWQYQRHKMASGMAISAAQNGTGNGNIGGTKWHREWQYRWHKMAPGMAISVAQNGTGNGNIGGTKWHREWQYQWRKMATGLTHRFNSRNCNQHLGAEAGYSHSVSLQIAHNFISCAALLGRCAHYKRAINSIRSSGSRRCRAYEEGRLSSKPAAEAIGSLEMPPPVPRWGGGRRRNRISLKSGHLRAEERKSNILAGSQKSCCCCCCWRGSESRIVAESGKLMTSSAGLCGSSTQHSTTQQHDR</sequence>
<dbReference type="InterPro" id="IPR008580">
    <property type="entry name" value="PPPDE_dom"/>
</dbReference>
<feature type="transmembrane region" description="Helical" evidence="4">
    <location>
        <begin position="407"/>
        <end position="428"/>
    </location>
</feature>
<keyword evidence="3" id="KW-0378">Hydrolase</keyword>
<dbReference type="PANTHER" id="PTHR12378:SF80">
    <property type="entry name" value="IP06716P-RELATED"/>
    <property type="match status" value="1"/>
</dbReference>
<keyword evidence="4" id="KW-0812">Transmembrane</keyword>
<evidence type="ECO:0000313" key="6">
    <source>
        <dbReference type="Proteomes" id="UP000095280"/>
    </source>
</evidence>
<reference evidence="7" key="1">
    <citation type="submission" date="2016-11" db="UniProtKB">
        <authorList>
            <consortium name="WormBaseParasite"/>
        </authorList>
    </citation>
    <scope>IDENTIFICATION</scope>
</reference>
<evidence type="ECO:0000256" key="3">
    <source>
        <dbReference type="ARBA" id="ARBA00022801"/>
    </source>
</evidence>
<dbReference type="InterPro" id="IPR010718">
    <property type="entry name" value="DUF1294"/>
</dbReference>